<name>A0A175W8C7_9PEZI</name>
<reference evidence="2 3" key="1">
    <citation type="journal article" date="2016" name="Genome Announc.">
        <title>Genome Sequence of Madurella mycetomatis mm55, Isolated from a Human Mycetoma Case in Sudan.</title>
        <authorList>
            <person name="Smit S."/>
            <person name="Derks M.F."/>
            <person name="Bervoets S."/>
            <person name="Fahal A."/>
            <person name="van Leeuwen W."/>
            <person name="van Belkum A."/>
            <person name="van de Sande W.W."/>
        </authorList>
    </citation>
    <scope>NUCLEOTIDE SEQUENCE [LARGE SCALE GENOMIC DNA]</scope>
    <source>
        <strain evidence="3">mm55</strain>
    </source>
</reference>
<gene>
    <name evidence="2" type="ORF">MMYC01_203447</name>
</gene>
<feature type="transmembrane region" description="Helical" evidence="1">
    <location>
        <begin position="276"/>
        <end position="299"/>
    </location>
</feature>
<dbReference type="OrthoDB" id="4582561at2759"/>
<evidence type="ECO:0000313" key="3">
    <source>
        <dbReference type="Proteomes" id="UP000078237"/>
    </source>
</evidence>
<sequence>MSTNPSSALSLDEFPLSQWVFTGHCSSTAPFIQELLENPNGPTLTSAINYLRDSLPPGLNITGIGALDVDTALFRWLRAAPLPQKYVDLATASCRMEICPLLNWHGEPDALGVGVMATQYIQLGVTAVHVALFIVDRVLCLRDPNWTPPRSILTRISYSIKACIRMNVEFARALSLALCIAVTIVSLDSRYSSYSINAGSFSATAFSISFLVLEFISWEWCQFDAQYFIIPFLFLVPLFCLIGIGNSQSDQRTGTSDQFYRLCFDFGRINGIKDRLHHAVLALSIPIISSFIGWVALRFNRRQRNAGLVETILQISIVVLTLAVQSVLLHSIVSFRGTIAGGLGERNPETEWTLGQVLSLTAWIPLVIEFVCIVSGQEGLKRVWDWKLLREWQLERAPEETAESRLQQ</sequence>
<comment type="caution">
    <text evidence="2">The sequence shown here is derived from an EMBL/GenBank/DDBJ whole genome shotgun (WGS) entry which is preliminary data.</text>
</comment>
<feature type="transmembrane region" description="Helical" evidence="1">
    <location>
        <begin position="193"/>
        <end position="213"/>
    </location>
</feature>
<feature type="transmembrane region" description="Helical" evidence="1">
    <location>
        <begin position="170"/>
        <end position="187"/>
    </location>
</feature>
<keyword evidence="1" id="KW-0812">Transmembrane</keyword>
<organism evidence="2 3">
    <name type="scientific">Madurella mycetomatis</name>
    <dbReference type="NCBI Taxonomy" id="100816"/>
    <lineage>
        <taxon>Eukaryota</taxon>
        <taxon>Fungi</taxon>
        <taxon>Dikarya</taxon>
        <taxon>Ascomycota</taxon>
        <taxon>Pezizomycotina</taxon>
        <taxon>Sordariomycetes</taxon>
        <taxon>Sordariomycetidae</taxon>
        <taxon>Sordariales</taxon>
        <taxon>Sordariales incertae sedis</taxon>
        <taxon>Madurella</taxon>
    </lineage>
</organism>
<dbReference type="AlphaFoldDB" id="A0A175W8C7"/>
<keyword evidence="1" id="KW-0472">Membrane</keyword>
<feature type="transmembrane region" description="Helical" evidence="1">
    <location>
        <begin position="311"/>
        <end position="333"/>
    </location>
</feature>
<keyword evidence="3" id="KW-1185">Reference proteome</keyword>
<proteinExistence type="predicted"/>
<dbReference type="VEuPathDB" id="FungiDB:MMYC01_203447"/>
<dbReference type="Proteomes" id="UP000078237">
    <property type="component" value="Unassembled WGS sequence"/>
</dbReference>
<protein>
    <submittedName>
        <fullName evidence="2">Uncharacterized protein</fullName>
    </submittedName>
</protein>
<feature type="transmembrane region" description="Helical" evidence="1">
    <location>
        <begin position="225"/>
        <end position="244"/>
    </location>
</feature>
<dbReference type="EMBL" id="LCTW02000071">
    <property type="protein sequence ID" value="KXX80038.1"/>
    <property type="molecule type" value="Genomic_DNA"/>
</dbReference>
<evidence type="ECO:0000256" key="1">
    <source>
        <dbReference type="SAM" id="Phobius"/>
    </source>
</evidence>
<keyword evidence="1" id="KW-1133">Transmembrane helix</keyword>
<accession>A0A175W8C7</accession>
<evidence type="ECO:0000313" key="2">
    <source>
        <dbReference type="EMBL" id="KXX80038.1"/>
    </source>
</evidence>